<name>A0A2T2YMB4_9BACT</name>
<dbReference type="AlphaFoldDB" id="A0A2T2YMB4"/>
<proteinExistence type="predicted"/>
<protein>
    <submittedName>
        <fullName evidence="1">Uncharacterized protein</fullName>
    </submittedName>
</protein>
<keyword evidence="2" id="KW-1185">Reference proteome</keyword>
<comment type="caution">
    <text evidence="1">The sequence shown here is derived from an EMBL/GenBank/DDBJ whole genome shotgun (WGS) entry which is preliminary data.</text>
</comment>
<sequence length="91" mass="10535">MLQELTLLEELQAWKGIQSAVMIHAKREFAYIIQEEYRFYLSSKKETPAYFNAHVRAHWRITQASGCKTLRKTIVGPERVIAPKTITPCAK</sequence>
<evidence type="ECO:0000313" key="2">
    <source>
        <dbReference type="Proteomes" id="UP000240357"/>
    </source>
</evidence>
<reference evidence="1 2" key="1">
    <citation type="submission" date="2018-03" db="EMBL/GenBank/DDBJ databases">
        <title>Adhaeribacter sp. HMF7605 Genome sequencing and assembly.</title>
        <authorList>
            <person name="Kang H."/>
            <person name="Kang J."/>
            <person name="Cha I."/>
            <person name="Kim H."/>
            <person name="Joh K."/>
        </authorList>
    </citation>
    <scope>NUCLEOTIDE SEQUENCE [LARGE SCALE GENOMIC DNA]</scope>
    <source>
        <strain evidence="1 2">HMF7605</strain>
    </source>
</reference>
<dbReference type="EMBL" id="PYFT01000001">
    <property type="protein sequence ID" value="PSR56652.1"/>
    <property type="molecule type" value="Genomic_DNA"/>
</dbReference>
<gene>
    <name evidence="1" type="ORF">AHMF7605_25730</name>
</gene>
<organism evidence="1 2">
    <name type="scientific">Adhaeribacter arboris</name>
    <dbReference type="NCBI Taxonomy" id="2072846"/>
    <lineage>
        <taxon>Bacteria</taxon>
        <taxon>Pseudomonadati</taxon>
        <taxon>Bacteroidota</taxon>
        <taxon>Cytophagia</taxon>
        <taxon>Cytophagales</taxon>
        <taxon>Hymenobacteraceae</taxon>
        <taxon>Adhaeribacter</taxon>
    </lineage>
</organism>
<accession>A0A2T2YMB4</accession>
<evidence type="ECO:0000313" key="1">
    <source>
        <dbReference type="EMBL" id="PSR56652.1"/>
    </source>
</evidence>
<dbReference type="Proteomes" id="UP000240357">
    <property type="component" value="Unassembled WGS sequence"/>
</dbReference>